<dbReference type="Pfam" id="PF11324">
    <property type="entry name" value="DUF3126"/>
    <property type="match status" value="1"/>
</dbReference>
<dbReference type="EMBL" id="JANCLU010000020">
    <property type="protein sequence ID" value="MCP8940340.1"/>
    <property type="molecule type" value="Genomic_DNA"/>
</dbReference>
<accession>A0ABT1LI23</accession>
<evidence type="ECO:0000313" key="2">
    <source>
        <dbReference type="Proteomes" id="UP001205890"/>
    </source>
</evidence>
<dbReference type="InterPro" id="IPR021473">
    <property type="entry name" value="DUF3126"/>
</dbReference>
<name>A0ABT1LI23_9HYPH</name>
<gene>
    <name evidence="1" type="ORF">NK718_17575</name>
</gene>
<dbReference type="Proteomes" id="UP001205890">
    <property type="component" value="Unassembled WGS sequence"/>
</dbReference>
<dbReference type="RefSeq" id="WP_254744949.1">
    <property type="nucleotide sequence ID" value="NZ_JANCLU010000020.1"/>
</dbReference>
<keyword evidence="2" id="KW-1185">Reference proteome</keyword>
<comment type="caution">
    <text evidence="1">The sequence shown here is derived from an EMBL/GenBank/DDBJ whole genome shotgun (WGS) entry which is preliminary data.</text>
</comment>
<proteinExistence type="predicted"/>
<organism evidence="1 2">
    <name type="scientific">Alsobacter ponti</name>
    <dbReference type="NCBI Taxonomy" id="2962936"/>
    <lineage>
        <taxon>Bacteria</taxon>
        <taxon>Pseudomonadati</taxon>
        <taxon>Pseudomonadota</taxon>
        <taxon>Alphaproteobacteria</taxon>
        <taxon>Hyphomicrobiales</taxon>
        <taxon>Alsobacteraceae</taxon>
        <taxon>Alsobacter</taxon>
    </lineage>
</organism>
<sequence>MDKTELLKLQNYFRRTFANANIRVVARPRKTDSAEVMIGDEFIGIVSLDDEDGDRSYAFSMSILDIDLDPEE</sequence>
<evidence type="ECO:0000313" key="1">
    <source>
        <dbReference type="EMBL" id="MCP8940340.1"/>
    </source>
</evidence>
<reference evidence="1 2" key="1">
    <citation type="submission" date="2022-07" db="EMBL/GenBank/DDBJ databases">
        <authorList>
            <person name="Li W.-J."/>
            <person name="Deng Q.-Q."/>
        </authorList>
    </citation>
    <scope>NUCLEOTIDE SEQUENCE [LARGE SCALE GENOMIC DNA]</scope>
    <source>
        <strain evidence="1 2">SYSU M60028</strain>
    </source>
</reference>
<protein>
    <submittedName>
        <fullName evidence="1">DUF3126 family protein</fullName>
    </submittedName>
</protein>